<dbReference type="PANTHER" id="PTHR32463">
    <property type="entry name" value="L-FUCOSE KINASE"/>
    <property type="match status" value="1"/>
</dbReference>
<dbReference type="InterPro" id="IPR036554">
    <property type="entry name" value="GHMP_kinase_C_sf"/>
</dbReference>
<feature type="non-terminal residue" evidence="4">
    <location>
        <position position="1"/>
    </location>
</feature>
<name>T1ART0_9ZZZZ</name>
<dbReference type="InterPro" id="IPR052203">
    <property type="entry name" value="GHMP_Kinase-Related"/>
</dbReference>
<dbReference type="EC" id="2.7.1.36" evidence="4"/>
<dbReference type="InterPro" id="IPR013750">
    <property type="entry name" value="GHMP_kinase_C_dom"/>
</dbReference>
<dbReference type="SUPFAM" id="SSF55060">
    <property type="entry name" value="GHMP Kinase, C-terminal domain"/>
    <property type="match status" value="1"/>
</dbReference>
<feature type="domain" description="GHMP kinase C-terminal" evidence="3">
    <location>
        <begin position="34"/>
        <end position="109"/>
    </location>
</feature>
<gene>
    <name evidence="4" type="ORF">B1A_10283</name>
</gene>
<dbReference type="Pfam" id="PF08544">
    <property type="entry name" value="GHMP_kinases_C"/>
    <property type="match status" value="1"/>
</dbReference>
<organism evidence="4">
    <name type="scientific">mine drainage metagenome</name>
    <dbReference type="NCBI Taxonomy" id="410659"/>
    <lineage>
        <taxon>unclassified sequences</taxon>
        <taxon>metagenomes</taxon>
        <taxon>ecological metagenomes</taxon>
    </lineage>
</organism>
<comment type="caution">
    <text evidence="4">The sequence shown here is derived from an EMBL/GenBank/DDBJ whole genome shotgun (WGS) entry which is preliminary data.</text>
</comment>
<dbReference type="AlphaFoldDB" id="T1ART0"/>
<dbReference type="PANTHER" id="PTHR32463:SF0">
    <property type="entry name" value="L-FUCOSE KINASE"/>
    <property type="match status" value="1"/>
</dbReference>
<dbReference type="InterPro" id="IPR001174">
    <property type="entry name" value="HddA/FKP"/>
</dbReference>
<proteinExistence type="predicted"/>
<sequence length="131" mass="14327">TRRAQGILANQDRRTLANAPTLEAMRELAHSTARAITAGRWEELGRLLDEGWRLKKELSQGITNPEIDRAYAAAKSAGAWGGKITGAGGGGFLLVVHPPERSHQIARALEPMQRWPIRIDPAGSRILFVGR</sequence>
<evidence type="ECO:0000256" key="1">
    <source>
        <dbReference type="ARBA" id="ARBA00022679"/>
    </source>
</evidence>
<keyword evidence="2 4" id="KW-0418">Kinase</keyword>
<dbReference type="GO" id="GO:0050201">
    <property type="term" value="F:fucokinase activity"/>
    <property type="evidence" value="ECO:0007669"/>
    <property type="project" value="TreeGrafter"/>
</dbReference>
<dbReference type="GO" id="GO:0004496">
    <property type="term" value="F:mevalonate kinase activity"/>
    <property type="evidence" value="ECO:0007669"/>
    <property type="project" value="UniProtKB-EC"/>
</dbReference>
<evidence type="ECO:0000313" key="4">
    <source>
        <dbReference type="EMBL" id="EQD60057.1"/>
    </source>
</evidence>
<reference evidence="4" key="1">
    <citation type="submission" date="2013-08" db="EMBL/GenBank/DDBJ databases">
        <authorList>
            <person name="Mendez C."/>
            <person name="Richter M."/>
            <person name="Ferrer M."/>
            <person name="Sanchez J."/>
        </authorList>
    </citation>
    <scope>NUCLEOTIDE SEQUENCE</scope>
</reference>
<protein>
    <submittedName>
        <fullName evidence="4">GHMP kinase</fullName>
        <ecNumber evidence="4">2.7.1.36</ecNumber>
    </submittedName>
</protein>
<dbReference type="GO" id="GO:0042352">
    <property type="term" value="P:GDP-L-fucose salvage"/>
    <property type="evidence" value="ECO:0007669"/>
    <property type="project" value="TreeGrafter"/>
</dbReference>
<keyword evidence="1 4" id="KW-0808">Transferase</keyword>
<dbReference type="GO" id="GO:0005524">
    <property type="term" value="F:ATP binding"/>
    <property type="evidence" value="ECO:0007669"/>
    <property type="project" value="InterPro"/>
</dbReference>
<dbReference type="PRINTS" id="PR00960">
    <property type="entry name" value="LMBPPROTEIN"/>
</dbReference>
<evidence type="ECO:0000259" key="3">
    <source>
        <dbReference type="Pfam" id="PF08544"/>
    </source>
</evidence>
<accession>T1ART0</accession>
<dbReference type="EMBL" id="AUZX01007320">
    <property type="protein sequence ID" value="EQD60057.1"/>
    <property type="molecule type" value="Genomic_DNA"/>
</dbReference>
<reference evidence="4" key="2">
    <citation type="journal article" date="2014" name="ISME J.">
        <title>Microbial stratification in low pH oxic and suboxic macroscopic growths along an acid mine drainage.</title>
        <authorList>
            <person name="Mendez-Garcia C."/>
            <person name="Mesa V."/>
            <person name="Sprenger R.R."/>
            <person name="Richter M."/>
            <person name="Diez M.S."/>
            <person name="Solano J."/>
            <person name="Bargiela R."/>
            <person name="Golyshina O.V."/>
            <person name="Manteca A."/>
            <person name="Ramos J.L."/>
            <person name="Gallego J.R."/>
            <person name="Llorente I."/>
            <person name="Martins Dos Santos V.A."/>
            <person name="Jensen O.N."/>
            <person name="Pelaez A.I."/>
            <person name="Sanchez J."/>
            <person name="Ferrer M."/>
        </authorList>
    </citation>
    <scope>NUCLEOTIDE SEQUENCE</scope>
</reference>
<evidence type="ECO:0000256" key="2">
    <source>
        <dbReference type="ARBA" id="ARBA00022777"/>
    </source>
</evidence>
<dbReference type="Gene3D" id="3.30.230.120">
    <property type="match status" value="1"/>
</dbReference>